<keyword evidence="1" id="KW-0328">Glycosyltransferase</keyword>
<dbReference type="Proteomes" id="UP000677616">
    <property type="component" value="Chromosome"/>
</dbReference>
<evidence type="ECO:0000313" key="4">
    <source>
        <dbReference type="EMBL" id="QUE54666.1"/>
    </source>
</evidence>
<proteinExistence type="predicted"/>
<dbReference type="InterPro" id="IPR001173">
    <property type="entry name" value="Glyco_trans_2-like"/>
</dbReference>
<sequence length="292" mass="34030">MKISVIVPVYNVEDYLRECLNSILNQTYTNLEILLINDGSTDSSGSICDEYAEKDSRIQVIHKENEGLSAARNVGLDRMTGDLLTFVDSDDGIHEDFLKDCLYHLEAQKADMVIGHFFQWSEIDQSFYYYIPKDSWGTIEILDSQEALNRQIDWQGLNTAPFVIACGKVFKKELFDTVRFPVGKVYEDEYTIHKLLLKANRIVLVNIDYYMYRRHGKSIMTGDYSPRKDMNLIEALEERLLDFVLAGRDTDLVKHKLTALLYQTKQKFEEHHCQHLPEYKRILQKIELSNHD</sequence>
<keyword evidence="2" id="KW-0808">Transferase</keyword>
<dbReference type="PANTHER" id="PTHR22916">
    <property type="entry name" value="GLYCOSYLTRANSFERASE"/>
    <property type="match status" value="1"/>
</dbReference>
<dbReference type="CDD" id="cd00761">
    <property type="entry name" value="Glyco_tranf_GTA_type"/>
    <property type="match status" value="1"/>
</dbReference>
<organism evidence="4 5">
    <name type="scientific">Streptococcus oriscaviae</name>
    <dbReference type="NCBI Taxonomy" id="2781599"/>
    <lineage>
        <taxon>Bacteria</taxon>
        <taxon>Bacillati</taxon>
        <taxon>Bacillota</taxon>
        <taxon>Bacilli</taxon>
        <taxon>Lactobacillales</taxon>
        <taxon>Streptococcaceae</taxon>
        <taxon>Streptococcus</taxon>
    </lineage>
</organism>
<dbReference type="InterPro" id="IPR029044">
    <property type="entry name" value="Nucleotide-diphossugar_trans"/>
</dbReference>
<dbReference type="PANTHER" id="PTHR22916:SF51">
    <property type="entry name" value="GLYCOSYLTRANSFERASE EPSH-RELATED"/>
    <property type="match status" value="1"/>
</dbReference>
<keyword evidence="5" id="KW-1185">Reference proteome</keyword>
<protein>
    <submittedName>
        <fullName evidence="4">Glycosyltransferase family 2 protein</fullName>
    </submittedName>
</protein>
<evidence type="ECO:0000259" key="3">
    <source>
        <dbReference type="Pfam" id="PF00535"/>
    </source>
</evidence>
<dbReference type="Gene3D" id="3.90.550.10">
    <property type="entry name" value="Spore Coat Polysaccharide Biosynthesis Protein SpsA, Chain A"/>
    <property type="match status" value="1"/>
</dbReference>
<dbReference type="Pfam" id="PF00535">
    <property type="entry name" value="Glycos_transf_2"/>
    <property type="match status" value="1"/>
</dbReference>
<reference evidence="4 5" key="1">
    <citation type="submission" date="2021-04" db="EMBL/GenBank/DDBJ databases">
        <title>Complete genome sequence of a novel Streptococcus species.</title>
        <authorList>
            <person name="Teng J.L.L."/>
        </authorList>
    </citation>
    <scope>NUCLEOTIDE SEQUENCE [LARGE SCALE GENOMIC DNA]</scope>
    <source>
        <strain evidence="4 5">HKU75</strain>
    </source>
</reference>
<dbReference type="EMBL" id="CP073084">
    <property type="protein sequence ID" value="QUE54666.1"/>
    <property type="molecule type" value="Genomic_DNA"/>
</dbReference>
<gene>
    <name evidence="4" type="ORF">INT76_01895</name>
</gene>
<evidence type="ECO:0000256" key="2">
    <source>
        <dbReference type="ARBA" id="ARBA00022679"/>
    </source>
</evidence>
<evidence type="ECO:0000313" key="5">
    <source>
        <dbReference type="Proteomes" id="UP000677616"/>
    </source>
</evidence>
<evidence type="ECO:0000256" key="1">
    <source>
        <dbReference type="ARBA" id="ARBA00022676"/>
    </source>
</evidence>
<accession>A0ABX7YM53</accession>
<dbReference type="RefSeq" id="WP_212571581.1">
    <property type="nucleotide sequence ID" value="NZ_CP073084.1"/>
</dbReference>
<feature type="domain" description="Glycosyltransferase 2-like" evidence="3">
    <location>
        <begin position="4"/>
        <end position="176"/>
    </location>
</feature>
<dbReference type="SUPFAM" id="SSF53448">
    <property type="entry name" value="Nucleotide-diphospho-sugar transferases"/>
    <property type="match status" value="1"/>
</dbReference>
<name>A0ABX7YM53_9STRE</name>